<reference evidence="3" key="1">
    <citation type="submission" date="2021-03" db="EMBL/GenBank/DDBJ databases">
        <title>Draft genome sequence of rust myrtle Austropuccinia psidii MF-1, a brazilian biotype.</title>
        <authorList>
            <person name="Quecine M.C."/>
            <person name="Pachon D.M.R."/>
            <person name="Bonatelli M.L."/>
            <person name="Correr F.H."/>
            <person name="Franceschini L.M."/>
            <person name="Leite T.F."/>
            <person name="Margarido G.R.A."/>
            <person name="Almeida C.A."/>
            <person name="Ferrarezi J.A."/>
            <person name="Labate C.A."/>
        </authorList>
    </citation>
    <scope>NUCLEOTIDE SEQUENCE</scope>
    <source>
        <strain evidence="3">MF-1</strain>
    </source>
</reference>
<gene>
    <name evidence="3" type="ORF">O181_014605</name>
</gene>
<organism evidence="3 4">
    <name type="scientific">Austropuccinia psidii MF-1</name>
    <dbReference type="NCBI Taxonomy" id="1389203"/>
    <lineage>
        <taxon>Eukaryota</taxon>
        <taxon>Fungi</taxon>
        <taxon>Dikarya</taxon>
        <taxon>Basidiomycota</taxon>
        <taxon>Pucciniomycotina</taxon>
        <taxon>Pucciniomycetes</taxon>
        <taxon>Pucciniales</taxon>
        <taxon>Sphaerophragmiaceae</taxon>
        <taxon>Austropuccinia</taxon>
    </lineage>
</organism>
<feature type="domain" description="DUF7143" evidence="2">
    <location>
        <begin position="29"/>
        <end position="180"/>
    </location>
</feature>
<evidence type="ECO:0000313" key="4">
    <source>
        <dbReference type="Proteomes" id="UP000765509"/>
    </source>
</evidence>
<dbReference type="PANTHER" id="PTHR37592:SF1">
    <property type="match status" value="1"/>
</dbReference>
<name>A0A9Q3C199_9BASI</name>
<comment type="caution">
    <text evidence="3">The sequence shown here is derived from an EMBL/GenBank/DDBJ whole genome shotgun (WGS) entry which is preliminary data.</text>
</comment>
<feature type="signal peptide" evidence="1">
    <location>
        <begin position="1"/>
        <end position="23"/>
    </location>
</feature>
<dbReference type="Pfam" id="PF23631">
    <property type="entry name" value="DUF7143"/>
    <property type="match status" value="1"/>
</dbReference>
<feature type="chain" id="PRO_5040115707" description="DUF7143 domain-containing protein" evidence="1">
    <location>
        <begin position="24"/>
        <end position="184"/>
    </location>
</feature>
<dbReference type="AlphaFoldDB" id="A0A9Q3C199"/>
<dbReference type="PANTHER" id="PTHR37592">
    <property type="match status" value="1"/>
</dbReference>
<dbReference type="OrthoDB" id="2507284at2759"/>
<proteinExistence type="predicted"/>
<evidence type="ECO:0000256" key="1">
    <source>
        <dbReference type="SAM" id="SignalP"/>
    </source>
</evidence>
<keyword evidence="1" id="KW-0732">Signal</keyword>
<sequence length="184" mass="20051">MLAFEIVVFCILGLLELSVSVMTQKPCFLIGSQPIPSDVRPNPNVTCPGPKVLFGAVPDLSYNKVLYSTIDFQLKGTLSPVGFALATFDITLDNPDTQNGESDLETFEALYNAMNAALRSLGNRPAVALIKGPHFFLGMQLARLRKDNGPKGALRNLKKTIKNCAHCSEADFAKLEKIRQSLPV</sequence>
<evidence type="ECO:0000313" key="3">
    <source>
        <dbReference type="EMBL" id="MBW0474890.1"/>
    </source>
</evidence>
<accession>A0A9Q3C199</accession>
<dbReference type="InterPro" id="IPR055567">
    <property type="entry name" value="DUF7143"/>
</dbReference>
<evidence type="ECO:0000259" key="2">
    <source>
        <dbReference type="Pfam" id="PF23631"/>
    </source>
</evidence>
<protein>
    <recommendedName>
        <fullName evidence="2">DUF7143 domain-containing protein</fullName>
    </recommendedName>
</protein>
<keyword evidence="4" id="KW-1185">Reference proteome</keyword>
<dbReference type="EMBL" id="AVOT02003903">
    <property type="protein sequence ID" value="MBW0474890.1"/>
    <property type="molecule type" value="Genomic_DNA"/>
</dbReference>
<dbReference type="Proteomes" id="UP000765509">
    <property type="component" value="Unassembled WGS sequence"/>
</dbReference>